<feature type="transmembrane region" description="Helical" evidence="12">
    <location>
        <begin position="220"/>
        <end position="237"/>
    </location>
</feature>
<evidence type="ECO:0000256" key="6">
    <source>
        <dbReference type="ARBA" id="ARBA00022692"/>
    </source>
</evidence>
<evidence type="ECO:0000256" key="10">
    <source>
        <dbReference type="ARBA" id="ARBA00023004"/>
    </source>
</evidence>
<gene>
    <name evidence="14" type="ORF">KSS95_15365</name>
</gene>
<evidence type="ECO:0000313" key="15">
    <source>
        <dbReference type="Proteomes" id="UP001047646"/>
    </source>
</evidence>
<evidence type="ECO:0000256" key="12">
    <source>
        <dbReference type="PIRNR" id="PIRNR006446"/>
    </source>
</evidence>
<sequence length="463" mass="51222">MSNLGALDLARLQFAFTVSFHIIFPAITIGLASFLAVLEGCWLKTHNAVYKDLYTFWSKIFAVNFGMGVVSGLVMAYEFGTNWARFSDFAGSVTGPLLTYEVLTAFFLEAGFLGVMLFGWDRVGRKLHFFATVMVAIGTLISMFWILSSNSWMQTPQGIEIVDGRVVPLDWFKIVFNPSFPYRLAHMALAAFLSTAFFVSASAAWHLLRGRDTPQIRKMLSMGMWMILVATPVQVVVGDAHGLNTLEHQPAKIAAIEGHWQNTPGEASPLVLFGLPDMAGETTRYSLEVPYLGSLILTHSLDKQIPALKSFAKEDRPNSTIVFWSFRVMAGLGMLMLACALLALVLRRNGALYRNRLFLRFALLMGPSGLIALLAGWFTTEVGRQPWVVYGMLRTTNAASNHSVAQMSLTLALFVLIYFSVFTVGIGYMMRLVRKGPVAHEQLPSPEQPQALATARRPLSVAD</sequence>
<evidence type="ECO:0000256" key="4">
    <source>
        <dbReference type="ARBA" id="ARBA00022475"/>
    </source>
</evidence>
<keyword evidence="5 12" id="KW-0349">Heme</keyword>
<feature type="transmembrane region" description="Helical" evidence="12">
    <location>
        <begin position="127"/>
        <end position="147"/>
    </location>
</feature>
<keyword evidence="8 12" id="KW-0249">Electron transport</keyword>
<evidence type="ECO:0000256" key="11">
    <source>
        <dbReference type="ARBA" id="ARBA00023136"/>
    </source>
</evidence>
<feature type="transmembrane region" description="Helical" evidence="12">
    <location>
        <begin position="409"/>
        <end position="430"/>
    </location>
</feature>
<accession>A0ABX8M5E9</accession>
<feature type="transmembrane region" description="Helical" evidence="12">
    <location>
        <begin position="97"/>
        <end position="120"/>
    </location>
</feature>
<keyword evidence="4 12" id="KW-1003">Cell membrane</keyword>
<proteinExistence type="inferred from homology"/>
<dbReference type="RefSeq" id="WP_217847931.1">
    <property type="nucleotide sequence ID" value="NZ_CP077073.1"/>
</dbReference>
<keyword evidence="3 12" id="KW-0813">Transport</keyword>
<evidence type="ECO:0000313" key="14">
    <source>
        <dbReference type="EMBL" id="QXH33555.1"/>
    </source>
</evidence>
<dbReference type="PIRSF" id="PIRSF006446">
    <property type="entry name" value="Cyt_quinol_oxidase_1"/>
    <property type="match status" value="1"/>
</dbReference>
<evidence type="ECO:0000256" key="13">
    <source>
        <dbReference type="SAM" id="MobiDB-lite"/>
    </source>
</evidence>
<comment type="similarity">
    <text evidence="2 12">Belongs to the cytochrome ubiquinol oxidase subunit 1 family.</text>
</comment>
<organism evidence="14 15">
    <name type="scientific">Pseudomonas muyukensis</name>
    <dbReference type="NCBI Taxonomy" id="2842357"/>
    <lineage>
        <taxon>Bacteria</taxon>
        <taxon>Pseudomonadati</taxon>
        <taxon>Pseudomonadota</taxon>
        <taxon>Gammaproteobacteria</taxon>
        <taxon>Pseudomonadales</taxon>
        <taxon>Pseudomonadaceae</taxon>
        <taxon>Pseudomonas</taxon>
    </lineage>
</organism>
<reference evidence="14" key="1">
    <citation type="journal article" date="2021" name="Microorganisms">
        <title>The Ever-Expanding Pseudomonas Genus: Description of 43 New Species and Partition of the Pseudomonas putida Group.</title>
        <authorList>
            <person name="Girard L."/>
            <person name="Lood C."/>
            <person name="Hofte M."/>
            <person name="Vandamme P."/>
            <person name="Rokni-Zadeh H."/>
            <person name="van Noort V."/>
            <person name="Lavigne R."/>
            <person name="De Mot R."/>
        </authorList>
    </citation>
    <scope>NUCLEOTIDE SEQUENCE</scope>
    <source>
        <strain evidence="14">COW39</strain>
    </source>
</reference>
<dbReference type="Proteomes" id="UP001047646">
    <property type="component" value="Chromosome"/>
</dbReference>
<evidence type="ECO:0000256" key="7">
    <source>
        <dbReference type="ARBA" id="ARBA00022723"/>
    </source>
</evidence>
<dbReference type="EMBL" id="CP077073">
    <property type="protein sequence ID" value="QXH33555.1"/>
    <property type="molecule type" value="Genomic_DNA"/>
</dbReference>
<feature type="transmembrane region" description="Helical" evidence="12">
    <location>
        <begin position="54"/>
        <end position="77"/>
    </location>
</feature>
<evidence type="ECO:0000256" key="8">
    <source>
        <dbReference type="ARBA" id="ARBA00022982"/>
    </source>
</evidence>
<feature type="transmembrane region" description="Helical" evidence="12">
    <location>
        <begin position="321"/>
        <end position="345"/>
    </location>
</feature>
<evidence type="ECO:0000256" key="3">
    <source>
        <dbReference type="ARBA" id="ARBA00022448"/>
    </source>
</evidence>
<feature type="transmembrane region" description="Helical" evidence="12">
    <location>
        <begin position="184"/>
        <end position="208"/>
    </location>
</feature>
<evidence type="ECO:0000256" key="5">
    <source>
        <dbReference type="ARBA" id="ARBA00022617"/>
    </source>
</evidence>
<evidence type="ECO:0000256" key="1">
    <source>
        <dbReference type="ARBA" id="ARBA00004651"/>
    </source>
</evidence>
<feature type="region of interest" description="Disordered" evidence="13">
    <location>
        <begin position="441"/>
        <end position="463"/>
    </location>
</feature>
<feature type="transmembrane region" description="Helical" evidence="12">
    <location>
        <begin position="357"/>
        <end position="378"/>
    </location>
</feature>
<keyword evidence="9 12" id="KW-1133">Transmembrane helix</keyword>
<keyword evidence="10 12" id="KW-0408">Iron</keyword>
<dbReference type="PANTHER" id="PTHR30365:SF14">
    <property type="entry name" value="CYTOCHROME BD MENAQUINOL OXIDASE SUBUNIT I-RELATED"/>
    <property type="match status" value="1"/>
</dbReference>
<keyword evidence="15" id="KW-1185">Reference proteome</keyword>
<dbReference type="InterPro" id="IPR002585">
    <property type="entry name" value="Cyt-d_ubiquinol_oxidase_su_1"/>
</dbReference>
<evidence type="ECO:0000256" key="2">
    <source>
        <dbReference type="ARBA" id="ARBA00009819"/>
    </source>
</evidence>
<dbReference type="PANTHER" id="PTHR30365">
    <property type="entry name" value="CYTOCHROME D UBIQUINOL OXIDASE"/>
    <property type="match status" value="1"/>
</dbReference>
<dbReference type="Pfam" id="PF01654">
    <property type="entry name" value="Cyt_bd_oxida_I"/>
    <property type="match status" value="1"/>
</dbReference>
<evidence type="ECO:0000256" key="9">
    <source>
        <dbReference type="ARBA" id="ARBA00022989"/>
    </source>
</evidence>
<keyword evidence="7 12" id="KW-0479">Metal-binding</keyword>
<feature type="transmembrane region" description="Helical" evidence="12">
    <location>
        <begin position="20"/>
        <end position="42"/>
    </location>
</feature>
<protein>
    <submittedName>
        <fullName evidence="14">Cytochrome ubiquinol oxidase subunit I</fullName>
    </submittedName>
</protein>
<keyword evidence="11 12" id="KW-0472">Membrane</keyword>
<keyword evidence="6 12" id="KW-0812">Transmembrane</keyword>
<comment type="subcellular location">
    <subcellularLocation>
        <location evidence="12">Cell inner membrane</location>
    </subcellularLocation>
    <subcellularLocation>
        <location evidence="1">Cell membrane</location>
        <topology evidence="1">Multi-pass membrane protein</topology>
    </subcellularLocation>
</comment>
<name>A0ABX8M5E9_9PSED</name>